<reference evidence="2 3" key="1">
    <citation type="journal article" date="2011" name="J. Bacteriol.">
        <title>Complete genome sequence of Algoriphagus sp. PR1, bacterial prey of a colony-forming choanoflagellate.</title>
        <authorList>
            <person name="Alegado R.A."/>
            <person name="Ferriera S."/>
            <person name="Nusbaum C."/>
            <person name="Young S.K."/>
            <person name="Zeng Q."/>
            <person name="Imamovic A."/>
            <person name="Fairclough S.R."/>
            <person name="King N."/>
        </authorList>
    </citation>
    <scope>NUCLEOTIDE SEQUENCE [LARGE SCALE GENOMIC DNA]</scope>
    <source>
        <strain evidence="2 3">PR1</strain>
    </source>
</reference>
<dbReference type="STRING" id="388413.ALPR1_10285"/>
<dbReference type="OrthoDB" id="9814545at2"/>
<dbReference type="Pfam" id="PF02541">
    <property type="entry name" value="Ppx-GppA"/>
    <property type="match status" value="1"/>
</dbReference>
<comment type="caution">
    <text evidence="2">The sequence shown here is derived from an EMBL/GenBank/DDBJ whole genome shotgun (WGS) entry which is preliminary data.</text>
</comment>
<dbReference type="Gene3D" id="3.30.420.150">
    <property type="entry name" value="Exopolyphosphatase. Domain 2"/>
    <property type="match status" value="1"/>
</dbReference>
<sequence>MKFAAIDIGSNAIRMQITNVTYFEGQHRFKRLEYIRFPMKLGLDVFQTGNISKDKAEKFLKLMRAFKLLIDLYEVEDHMVCATSAMRESTNGRMIADAIEKEIGLTIQIISGEEEATLVNESLISILDNQAYIHIDVGGGSTEINLYQQNQKTASRSFQIGSIRVLENKNLSAEWDALEQFLKQELLTTSNLCSIGTGGNISKINELAQKASPRNSKDQKLSFSEIQETLQLLESMTFEERVNKLNLNEDRADVIIPAGKIYRRVMELANSKEMLVPNLGLADGMIRKLFAKNQKKPL</sequence>
<dbReference type="Gene3D" id="3.30.420.40">
    <property type="match status" value="1"/>
</dbReference>
<dbReference type="AlphaFoldDB" id="A3HRX8"/>
<evidence type="ECO:0000313" key="3">
    <source>
        <dbReference type="Proteomes" id="UP000003919"/>
    </source>
</evidence>
<keyword evidence="3" id="KW-1185">Reference proteome</keyword>
<dbReference type="Proteomes" id="UP000003919">
    <property type="component" value="Chromosome"/>
</dbReference>
<dbReference type="InterPro" id="IPR043129">
    <property type="entry name" value="ATPase_NBD"/>
</dbReference>
<dbReference type="InterPro" id="IPR050273">
    <property type="entry name" value="GppA/Ppx_hydrolase"/>
</dbReference>
<evidence type="ECO:0000259" key="1">
    <source>
        <dbReference type="Pfam" id="PF02541"/>
    </source>
</evidence>
<dbReference type="EMBL" id="CM001023">
    <property type="protein sequence ID" value="EAZ82596.1"/>
    <property type="molecule type" value="Genomic_DNA"/>
</dbReference>
<proteinExistence type="predicted"/>
<dbReference type="EMBL" id="AAXU02000001">
    <property type="protein sequence ID" value="EAZ82596.1"/>
    <property type="molecule type" value="Genomic_DNA"/>
</dbReference>
<dbReference type="SUPFAM" id="SSF53067">
    <property type="entry name" value="Actin-like ATPase domain"/>
    <property type="match status" value="2"/>
</dbReference>
<dbReference type="HOGENOM" id="CLU_025908_1_3_10"/>
<dbReference type="GO" id="GO:0016462">
    <property type="term" value="F:pyrophosphatase activity"/>
    <property type="evidence" value="ECO:0007669"/>
    <property type="project" value="TreeGrafter"/>
</dbReference>
<protein>
    <submittedName>
        <fullName evidence="2">Probable exopolyphosphatase</fullName>
    </submittedName>
</protein>
<accession>A3HRX8</accession>
<dbReference type="eggNOG" id="COG0248">
    <property type="taxonomic scope" value="Bacteria"/>
</dbReference>
<dbReference type="InterPro" id="IPR003695">
    <property type="entry name" value="Ppx_GppA_N"/>
</dbReference>
<dbReference type="RefSeq" id="WP_008200308.1">
    <property type="nucleotide sequence ID" value="NZ_CM001023.1"/>
</dbReference>
<dbReference type="CDD" id="cd24006">
    <property type="entry name" value="ASKHA_NBD_PPX_GppA"/>
    <property type="match status" value="1"/>
</dbReference>
<dbReference type="PANTHER" id="PTHR30005:SF0">
    <property type="entry name" value="RETROGRADE REGULATION PROTEIN 2"/>
    <property type="match status" value="1"/>
</dbReference>
<name>A3HRX8_9BACT</name>
<gene>
    <name evidence="2" type="ORF">ALPR1_10285</name>
</gene>
<feature type="domain" description="Ppx/GppA phosphatase N-terminal" evidence="1">
    <location>
        <begin position="29"/>
        <end position="289"/>
    </location>
</feature>
<organism evidence="2 3">
    <name type="scientific">Algoriphagus machipongonensis</name>
    <dbReference type="NCBI Taxonomy" id="388413"/>
    <lineage>
        <taxon>Bacteria</taxon>
        <taxon>Pseudomonadati</taxon>
        <taxon>Bacteroidota</taxon>
        <taxon>Cytophagia</taxon>
        <taxon>Cytophagales</taxon>
        <taxon>Cyclobacteriaceae</taxon>
        <taxon>Algoriphagus</taxon>
    </lineage>
</organism>
<evidence type="ECO:0000313" key="2">
    <source>
        <dbReference type="EMBL" id="EAZ82596.1"/>
    </source>
</evidence>
<dbReference type="PANTHER" id="PTHR30005">
    <property type="entry name" value="EXOPOLYPHOSPHATASE"/>
    <property type="match status" value="1"/>
</dbReference>